<dbReference type="CDD" id="cd17352">
    <property type="entry name" value="MFS_MCT_SLC16"/>
    <property type="match status" value="1"/>
</dbReference>
<dbReference type="PANTHER" id="PTHR11360:SF177">
    <property type="entry name" value="RIBOFLAVIN TRANSPORTER MCH5"/>
    <property type="match status" value="1"/>
</dbReference>
<evidence type="ECO:0000313" key="5">
    <source>
        <dbReference type="EMBL" id="PWY63198.1"/>
    </source>
</evidence>
<keyword evidence="3" id="KW-0472">Membrane</keyword>
<name>A0A317UPY8_ASPEC</name>
<dbReference type="AlphaFoldDB" id="A0A317UPY8"/>
<feature type="transmembrane region" description="Helical" evidence="3">
    <location>
        <begin position="283"/>
        <end position="305"/>
    </location>
</feature>
<proteinExistence type="inferred from homology"/>
<evidence type="ECO:0000313" key="6">
    <source>
        <dbReference type="Proteomes" id="UP000246171"/>
    </source>
</evidence>
<dbReference type="SUPFAM" id="SSF103473">
    <property type="entry name" value="MFS general substrate transporter"/>
    <property type="match status" value="1"/>
</dbReference>
<evidence type="ECO:0000256" key="1">
    <source>
        <dbReference type="ARBA" id="ARBA00004141"/>
    </source>
</evidence>
<dbReference type="PANTHER" id="PTHR11360">
    <property type="entry name" value="MONOCARBOXYLATE TRANSPORTER"/>
    <property type="match status" value="1"/>
</dbReference>
<dbReference type="PROSITE" id="PS50850">
    <property type="entry name" value="MFS"/>
    <property type="match status" value="1"/>
</dbReference>
<keyword evidence="6" id="KW-1185">Reference proteome</keyword>
<dbReference type="InterPro" id="IPR036259">
    <property type="entry name" value="MFS_trans_sf"/>
</dbReference>
<comment type="subcellular location">
    <subcellularLocation>
        <location evidence="1">Membrane</location>
        <topology evidence="1">Multi-pass membrane protein</topology>
    </subcellularLocation>
</comment>
<feature type="domain" description="Major facilitator superfamily (MFS) profile" evidence="4">
    <location>
        <begin position="325"/>
        <end position="515"/>
    </location>
</feature>
<dbReference type="VEuPathDB" id="FungiDB:BO83DRAFT_403299"/>
<sequence>MPRSETEPKLDEELAERPDRIIPPMILQPRPRPALFWPLLLSSSRNIISIMALEQKSAASIAEQPWRSTDLQGPSDLSAAHSTANYGRPRSFEIVEPPAQISTSTFHVRDTTPHDIFPDGGTRSWVVVLGSFFLLMSSYGMMNSTGVLQSYFASHQLSDYTSSVIGWIPGLFVFCGLGLGAQVGPMFDRYGPTGILIAGTACYVAGLLLMAECQLYWQFILTFGVLTGMGAALLSTAAISAVPHWFDRRVGLAMGTAMAGAGVGGVVFPWVLRAGFKDLGYKWTMRLLALIVGTLCAMGIAFVRSRLPRSQSKPSINVRAFRDGRFTWLTMGTFIMELEVFGCLGLYPTYVVMQGFGTTTSIILLSILNVFSTIGRLVAGGVADKYGRINTQIGLLGLGAVAVFVIWLPFGSKLAGLYIFSCVYGFASGSFISLAPACIGQISKASEVGGRFGVCYLTVSFATLISIPIGGEMIETVGKQAMVAFLGAVLVIAMGMFSMARWSCLHYRWRWQAKI</sequence>
<evidence type="ECO:0000256" key="3">
    <source>
        <dbReference type="SAM" id="Phobius"/>
    </source>
</evidence>
<feature type="transmembrane region" description="Helical" evidence="3">
    <location>
        <begin position="391"/>
        <end position="410"/>
    </location>
</feature>
<evidence type="ECO:0000256" key="2">
    <source>
        <dbReference type="ARBA" id="ARBA00006727"/>
    </source>
</evidence>
<feature type="transmembrane region" description="Helical" evidence="3">
    <location>
        <begin position="124"/>
        <end position="142"/>
    </location>
</feature>
<dbReference type="InterPro" id="IPR050327">
    <property type="entry name" value="Proton-linked_MCT"/>
</dbReference>
<dbReference type="OrthoDB" id="410267at2759"/>
<dbReference type="EMBL" id="MSFU01000038">
    <property type="protein sequence ID" value="PWY63198.1"/>
    <property type="molecule type" value="Genomic_DNA"/>
</dbReference>
<keyword evidence="3" id="KW-0812">Transmembrane</keyword>
<dbReference type="GO" id="GO:0016020">
    <property type="term" value="C:membrane"/>
    <property type="evidence" value="ECO:0007669"/>
    <property type="project" value="UniProtKB-SubCell"/>
</dbReference>
<dbReference type="Gene3D" id="1.20.1250.20">
    <property type="entry name" value="MFS general substrate transporter like domains"/>
    <property type="match status" value="1"/>
</dbReference>
<dbReference type="RefSeq" id="XP_025382929.1">
    <property type="nucleotide sequence ID" value="XM_025533607.1"/>
</dbReference>
<feature type="transmembrane region" description="Helical" evidence="3">
    <location>
        <begin position="416"/>
        <end position="439"/>
    </location>
</feature>
<organism evidence="5 6">
    <name type="scientific">Aspergillus eucalypticola (strain CBS 122712 / IBT 29274)</name>
    <dbReference type="NCBI Taxonomy" id="1448314"/>
    <lineage>
        <taxon>Eukaryota</taxon>
        <taxon>Fungi</taxon>
        <taxon>Dikarya</taxon>
        <taxon>Ascomycota</taxon>
        <taxon>Pezizomycotina</taxon>
        <taxon>Eurotiomycetes</taxon>
        <taxon>Eurotiomycetidae</taxon>
        <taxon>Eurotiales</taxon>
        <taxon>Aspergillaceae</taxon>
        <taxon>Aspergillus</taxon>
        <taxon>Aspergillus subgen. Circumdati</taxon>
    </lineage>
</organism>
<accession>A0A317UPY8</accession>
<feature type="transmembrane region" description="Helical" evidence="3">
    <location>
        <begin position="359"/>
        <end position="379"/>
    </location>
</feature>
<comment type="similarity">
    <text evidence="2">Belongs to the major facilitator superfamily. Monocarboxylate porter (TC 2.A.1.13) family.</text>
</comment>
<dbReference type="Proteomes" id="UP000246171">
    <property type="component" value="Unassembled WGS sequence"/>
</dbReference>
<protein>
    <submittedName>
        <fullName evidence="5">MFS general substrate transporter</fullName>
    </submittedName>
</protein>
<feature type="transmembrane region" description="Helical" evidence="3">
    <location>
        <begin position="251"/>
        <end position="271"/>
    </location>
</feature>
<comment type="caution">
    <text evidence="5">The sequence shown here is derived from an EMBL/GenBank/DDBJ whole genome shotgun (WGS) entry which is preliminary data.</text>
</comment>
<feature type="transmembrane region" description="Helical" evidence="3">
    <location>
        <begin position="481"/>
        <end position="500"/>
    </location>
</feature>
<dbReference type="Pfam" id="PF07690">
    <property type="entry name" value="MFS_1"/>
    <property type="match status" value="1"/>
</dbReference>
<feature type="transmembrane region" description="Helical" evidence="3">
    <location>
        <begin position="162"/>
        <end position="181"/>
    </location>
</feature>
<evidence type="ECO:0000259" key="4">
    <source>
        <dbReference type="PROSITE" id="PS50850"/>
    </source>
</evidence>
<keyword evidence="3" id="KW-1133">Transmembrane helix</keyword>
<dbReference type="GO" id="GO:0022857">
    <property type="term" value="F:transmembrane transporter activity"/>
    <property type="evidence" value="ECO:0007669"/>
    <property type="project" value="InterPro"/>
</dbReference>
<dbReference type="InterPro" id="IPR020846">
    <property type="entry name" value="MFS_dom"/>
</dbReference>
<feature type="transmembrane region" description="Helical" evidence="3">
    <location>
        <begin position="193"/>
        <end position="211"/>
    </location>
</feature>
<dbReference type="InterPro" id="IPR011701">
    <property type="entry name" value="MFS"/>
</dbReference>
<feature type="transmembrane region" description="Helical" evidence="3">
    <location>
        <begin position="451"/>
        <end position="469"/>
    </location>
</feature>
<reference evidence="5" key="1">
    <citation type="submission" date="2016-12" db="EMBL/GenBank/DDBJ databases">
        <title>The genomes of Aspergillus section Nigri reveals drivers in fungal speciation.</title>
        <authorList>
            <consortium name="DOE Joint Genome Institute"/>
            <person name="Vesth T.C."/>
            <person name="Nybo J."/>
            <person name="Theobald S."/>
            <person name="Brandl J."/>
            <person name="Frisvad J.C."/>
            <person name="Nielsen K.F."/>
            <person name="Lyhne E.K."/>
            <person name="Kogle M.E."/>
            <person name="Kuo A."/>
            <person name="Riley R."/>
            <person name="Clum A."/>
            <person name="Nolan M."/>
            <person name="Lipzen A."/>
            <person name="Salamov A."/>
            <person name="Henrissat B."/>
            <person name="Wiebenga A."/>
            <person name="De vries R.P."/>
            <person name="Grigoriev I.V."/>
            <person name="Mortensen U.H."/>
            <person name="Andersen M.R."/>
            <person name="Baker S.E."/>
        </authorList>
    </citation>
    <scope>NUCLEOTIDE SEQUENCE</scope>
    <source>
        <strain evidence="5">CBS 122712</strain>
    </source>
</reference>
<gene>
    <name evidence="5" type="ORF">BO83DRAFT_403299</name>
</gene>
<feature type="transmembrane region" description="Helical" evidence="3">
    <location>
        <begin position="217"/>
        <end position="239"/>
    </location>
</feature>
<feature type="transmembrane region" description="Helical" evidence="3">
    <location>
        <begin position="326"/>
        <end position="347"/>
    </location>
</feature>
<dbReference type="GeneID" id="37055569"/>